<comment type="similarity">
    <text evidence="2">Belongs to the galactose-3-O-sulfotransferase family.</text>
</comment>
<reference evidence="10" key="1">
    <citation type="journal article" date="2023" name="G3 (Bethesda)">
        <title>A reference genome for the long-term kleptoplast-retaining sea slug Elysia crispata morphotype clarki.</title>
        <authorList>
            <person name="Eastman K.E."/>
            <person name="Pendleton A.L."/>
            <person name="Shaikh M.A."/>
            <person name="Suttiyut T."/>
            <person name="Ogas R."/>
            <person name="Tomko P."/>
            <person name="Gavelis G."/>
            <person name="Widhalm J.R."/>
            <person name="Wisecaver J.H."/>
        </authorList>
    </citation>
    <scope>NUCLEOTIDE SEQUENCE</scope>
    <source>
        <strain evidence="10">ECLA1</strain>
    </source>
</reference>
<dbReference type="AlphaFoldDB" id="A0AAE1DET4"/>
<evidence type="ECO:0000256" key="6">
    <source>
        <dbReference type="ARBA" id="ARBA00022989"/>
    </source>
</evidence>
<sequence length="417" mass="49661">MRLFTGSCFTKFTIRTSSPNTGTRFFYYLQGCKDSHRSVQMDTSYRCWCRHSTKIKWLHSRRPEASARFLTVESPHPWPRGSRQPVQHIYYLKIHKTGSSTIFAILAEYCRTHGLLPLLPVHSHINQQTPLLPEQQLMLSPKIQQYDMVFNHHVYDPAILTYLHDDVFRLTMLRDPFKHFVSSIIYFRRFDIKYLQRFNHLKDPITVFLKQPSAFEVKGFDSYTNNRQSVDLGYDIRKYSFSNDSYIKHFIQQTEKRFHLILITEYFLESIVVLRRALNWFTQDVIFFVKNALPESQTVLANMTDWHRERHKMFSQPDIQLYQHFLSVFKHRMSQTRGLQEETAELKVILKKVRSFCNLKNTTKDDPNPSLRKLEIPAGRWSDRVSLPKSKCMWLKLDELLVTKHLQTAQKFTLRKV</sequence>
<gene>
    <name evidence="10" type="ORF">RRG08_059223</name>
</gene>
<keyword evidence="4" id="KW-0812">Transmembrane</keyword>
<dbReference type="GO" id="GO:0000139">
    <property type="term" value="C:Golgi membrane"/>
    <property type="evidence" value="ECO:0007669"/>
    <property type="project" value="UniProtKB-SubCell"/>
</dbReference>
<evidence type="ECO:0000256" key="1">
    <source>
        <dbReference type="ARBA" id="ARBA00004323"/>
    </source>
</evidence>
<evidence type="ECO:0000313" key="10">
    <source>
        <dbReference type="EMBL" id="KAK3767896.1"/>
    </source>
</evidence>
<evidence type="ECO:0000256" key="2">
    <source>
        <dbReference type="ARBA" id="ARBA00008124"/>
    </source>
</evidence>
<keyword evidence="5" id="KW-0735">Signal-anchor</keyword>
<keyword evidence="3" id="KW-0808">Transferase</keyword>
<dbReference type="Proteomes" id="UP001283361">
    <property type="component" value="Unassembled WGS sequence"/>
</dbReference>
<dbReference type="PANTHER" id="PTHR14647:SF87">
    <property type="entry name" value="PUTATIVE-RELATED"/>
    <property type="match status" value="1"/>
</dbReference>
<dbReference type="GO" id="GO:0001733">
    <property type="term" value="F:galactosylceramide sulfotransferase activity"/>
    <property type="evidence" value="ECO:0007669"/>
    <property type="project" value="InterPro"/>
</dbReference>
<evidence type="ECO:0000256" key="3">
    <source>
        <dbReference type="ARBA" id="ARBA00022679"/>
    </source>
</evidence>
<keyword evidence="9" id="KW-0325">Glycoprotein</keyword>
<dbReference type="EMBL" id="JAWDGP010004098">
    <property type="protein sequence ID" value="KAK3767896.1"/>
    <property type="molecule type" value="Genomic_DNA"/>
</dbReference>
<comment type="subcellular location">
    <subcellularLocation>
        <location evidence="1">Golgi apparatus membrane</location>
        <topology evidence="1">Single-pass type II membrane protein</topology>
    </subcellularLocation>
</comment>
<keyword evidence="8" id="KW-0472">Membrane</keyword>
<accession>A0AAE1DET4</accession>
<protein>
    <submittedName>
        <fullName evidence="10">Uncharacterized protein</fullName>
    </submittedName>
</protein>
<evidence type="ECO:0000256" key="7">
    <source>
        <dbReference type="ARBA" id="ARBA00023034"/>
    </source>
</evidence>
<organism evidence="10 11">
    <name type="scientific">Elysia crispata</name>
    <name type="common">lettuce slug</name>
    <dbReference type="NCBI Taxonomy" id="231223"/>
    <lineage>
        <taxon>Eukaryota</taxon>
        <taxon>Metazoa</taxon>
        <taxon>Spiralia</taxon>
        <taxon>Lophotrochozoa</taxon>
        <taxon>Mollusca</taxon>
        <taxon>Gastropoda</taxon>
        <taxon>Heterobranchia</taxon>
        <taxon>Euthyneura</taxon>
        <taxon>Panpulmonata</taxon>
        <taxon>Sacoglossa</taxon>
        <taxon>Placobranchoidea</taxon>
        <taxon>Plakobranchidae</taxon>
        <taxon>Elysia</taxon>
    </lineage>
</organism>
<proteinExistence type="inferred from homology"/>
<dbReference type="Pfam" id="PF06990">
    <property type="entry name" value="Gal-3-0_sulfotr"/>
    <property type="match status" value="1"/>
</dbReference>
<dbReference type="InterPro" id="IPR009729">
    <property type="entry name" value="Gal-3-0_sulfotransfrase"/>
</dbReference>
<dbReference type="InterPro" id="IPR027417">
    <property type="entry name" value="P-loop_NTPase"/>
</dbReference>
<dbReference type="PANTHER" id="PTHR14647">
    <property type="entry name" value="GALACTOSE-3-O-SULFOTRANSFERASE"/>
    <property type="match status" value="1"/>
</dbReference>
<evidence type="ECO:0000256" key="9">
    <source>
        <dbReference type="ARBA" id="ARBA00023180"/>
    </source>
</evidence>
<comment type="caution">
    <text evidence="10">The sequence shown here is derived from an EMBL/GenBank/DDBJ whole genome shotgun (WGS) entry which is preliminary data.</text>
</comment>
<evidence type="ECO:0000256" key="8">
    <source>
        <dbReference type="ARBA" id="ARBA00023136"/>
    </source>
</evidence>
<dbReference type="Gene3D" id="3.40.50.300">
    <property type="entry name" value="P-loop containing nucleotide triphosphate hydrolases"/>
    <property type="match status" value="1"/>
</dbReference>
<dbReference type="GO" id="GO:0009247">
    <property type="term" value="P:glycolipid biosynthetic process"/>
    <property type="evidence" value="ECO:0007669"/>
    <property type="project" value="InterPro"/>
</dbReference>
<keyword evidence="7" id="KW-0333">Golgi apparatus</keyword>
<keyword evidence="11" id="KW-1185">Reference proteome</keyword>
<evidence type="ECO:0000256" key="5">
    <source>
        <dbReference type="ARBA" id="ARBA00022968"/>
    </source>
</evidence>
<evidence type="ECO:0000256" key="4">
    <source>
        <dbReference type="ARBA" id="ARBA00022692"/>
    </source>
</evidence>
<keyword evidence="6" id="KW-1133">Transmembrane helix</keyword>
<evidence type="ECO:0000313" key="11">
    <source>
        <dbReference type="Proteomes" id="UP001283361"/>
    </source>
</evidence>
<name>A0AAE1DET4_9GAST</name>